<dbReference type="Proteomes" id="UP000189935">
    <property type="component" value="Chromosome I"/>
</dbReference>
<name>A0A1M6L944_9BRAD</name>
<dbReference type="Gene3D" id="1.20.1530.20">
    <property type="match status" value="1"/>
</dbReference>
<organism evidence="2 3">
    <name type="scientific">Bradyrhizobium lablabi</name>
    <dbReference type="NCBI Taxonomy" id="722472"/>
    <lineage>
        <taxon>Bacteria</taxon>
        <taxon>Pseudomonadati</taxon>
        <taxon>Pseudomonadota</taxon>
        <taxon>Alphaproteobacteria</taxon>
        <taxon>Hyphomicrobiales</taxon>
        <taxon>Nitrobacteraceae</taxon>
        <taxon>Bradyrhizobium</taxon>
    </lineage>
</organism>
<feature type="transmembrane region" description="Helical" evidence="1">
    <location>
        <begin position="231"/>
        <end position="251"/>
    </location>
</feature>
<dbReference type="AlphaFoldDB" id="A0A1M6L944"/>
<protein>
    <submittedName>
        <fullName evidence="2">Solute carrier family 10 (Sodium/bile acid cotransporter), member 7</fullName>
    </submittedName>
</protein>
<proteinExistence type="predicted"/>
<dbReference type="InterPro" id="IPR038770">
    <property type="entry name" value="Na+/solute_symporter_sf"/>
</dbReference>
<feature type="transmembrane region" description="Helical" evidence="1">
    <location>
        <begin position="128"/>
        <end position="153"/>
    </location>
</feature>
<dbReference type="Pfam" id="PF13593">
    <property type="entry name" value="SBF_like"/>
    <property type="match status" value="1"/>
</dbReference>
<feature type="transmembrane region" description="Helical" evidence="1">
    <location>
        <begin position="100"/>
        <end position="121"/>
    </location>
</feature>
<sequence length="327" mass="34218">MSALSRVRPDEFTTAMLATVMLAFLLPCRGTSAGIFGDLAAAAIGLLFFLQGARLSRAAIVAGALHWRLHLVIFAATFVLFPVVGLALRPLSGTLLTPPLYLGLLFLCTLPSTVQDSVAFTSIAGGNVAAALCSASASSIFGIFLTPLLTGLVLDAHGAFSLNALRSIGLEMLLPFVAGQLLQPWIGSWVQARRRALSGVDRGSVLLVVYTVFSAATLSGIWHQLALGPLMALFAAAGSLLALMLAITALAARGLGFSREDQIAIVFCGSKKSLVTGIPMANLLFAGHALGLIVLPLMVFYQIQLMACAALARRYARAVRSPAIVTP</sequence>
<keyword evidence="1" id="KW-0472">Membrane</keyword>
<evidence type="ECO:0000313" key="3">
    <source>
        <dbReference type="Proteomes" id="UP000189935"/>
    </source>
</evidence>
<feature type="transmembrane region" description="Helical" evidence="1">
    <location>
        <begin position="204"/>
        <end position="225"/>
    </location>
</feature>
<dbReference type="PANTHER" id="PTHR18640">
    <property type="entry name" value="SOLUTE CARRIER FAMILY 10 MEMBER 7"/>
    <property type="match status" value="1"/>
</dbReference>
<dbReference type="OrthoDB" id="9792271at2"/>
<dbReference type="EMBL" id="LT670844">
    <property type="protein sequence ID" value="SHJ67674.1"/>
    <property type="molecule type" value="Genomic_DNA"/>
</dbReference>
<dbReference type="PANTHER" id="PTHR18640:SF5">
    <property type="entry name" value="SODIUM_BILE ACID COTRANSPORTER 7"/>
    <property type="match status" value="1"/>
</dbReference>
<feature type="transmembrane region" description="Helical" evidence="1">
    <location>
        <begin position="33"/>
        <end position="50"/>
    </location>
</feature>
<reference evidence="2 3" key="1">
    <citation type="submission" date="2016-11" db="EMBL/GenBank/DDBJ databases">
        <authorList>
            <person name="Jaros S."/>
            <person name="Januszkiewicz K."/>
            <person name="Wedrychowicz H."/>
        </authorList>
    </citation>
    <scope>NUCLEOTIDE SEQUENCE [LARGE SCALE GENOMIC DNA]</scope>
    <source>
        <strain evidence="2 3">GAS499</strain>
    </source>
</reference>
<dbReference type="InterPro" id="IPR016833">
    <property type="entry name" value="Put_Na-Bile_cotransptr"/>
</dbReference>
<dbReference type="PIRSF" id="PIRSF026166">
    <property type="entry name" value="UCP026166"/>
    <property type="match status" value="1"/>
</dbReference>
<dbReference type="GO" id="GO:0005886">
    <property type="term" value="C:plasma membrane"/>
    <property type="evidence" value="ECO:0007669"/>
    <property type="project" value="TreeGrafter"/>
</dbReference>
<feature type="transmembrane region" description="Helical" evidence="1">
    <location>
        <begin position="71"/>
        <end position="88"/>
    </location>
</feature>
<gene>
    <name evidence="2" type="ORF">SAMN05444159_1207</name>
</gene>
<accession>A0A1M6L944</accession>
<feature type="transmembrane region" description="Helical" evidence="1">
    <location>
        <begin position="173"/>
        <end position="192"/>
    </location>
</feature>
<evidence type="ECO:0000313" key="2">
    <source>
        <dbReference type="EMBL" id="SHJ67674.1"/>
    </source>
</evidence>
<keyword evidence="1" id="KW-0812">Transmembrane</keyword>
<evidence type="ECO:0000256" key="1">
    <source>
        <dbReference type="SAM" id="Phobius"/>
    </source>
</evidence>
<keyword evidence="1" id="KW-1133">Transmembrane helix</keyword>